<dbReference type="Proteomes" id="UP000057158">
    <property type="component" value="Chromosome"/>
</dbReference>
<dbReference type="STRING" id="1603606.DSOUD_0876"/>
<proteinExistence type="predicted"/>
<dbReference type="InterPro" id="IPR010877">
    <property type="entry name" value="Phage_Mu_Gp46"/>
</dbReference>
<keyword evidence="2" id="KW-1185">Reference proteome</keyword>
<sequence>MDYQLDMIDGQPGMTWTKATDIRNNVILSLLIRRGDWWFNPNFGMRPLPKKNTARAEALVESYALEALQWLLDTGRARKIEVAAERDRTRDLTRMRLSLAVTQADGSLVEFEHFVEVV</sequence>
<dbReference type="Pfam" id="PF07409">
    <property type="entry name" value="GP46"/>
    <property type="match status" value="1"/>
</dbReference>
<evidence type="ECO:0000313" key="2">
    <source>
        <dbReference type="Proteomes" id="UP000057158"/>
    </source>
</evidence>
<protein>
    <submittedName>
        <fullName evidence="1">Mu-like prophage protein gp46</fullName>
    </submittedName>
</protein>
<reference evidence="1 2" key="1">
    <citation type="submission" date="2015-07" db="EMBL/GenBank/DDBJ databases">
        <title>Isolation and Genomic Characterization of a Novel Halophilic Metal-Reducing Deltaproteobacterium from the Deep Subsurface.</title>
        <authorList>
            <person name="Badalamenti J.P."/>
            <person name="Summers Z.M."/>
            <person name="Gralnick J.A."/>
            <person name="Bond D.R."/>
        </authorList>
    </citation>
    <scope>NUCLEOTIDE SEQUENCE [LARGE SCALE GENOMIC DNA]</scope>
    <source>
        <strain evidence="1 2">WTL</strain>
    </source>
</reference>
<dbReference type="KEGG" id="des:DSOUD_0876"/>
<accession>A0A0M3QF90</accession>
<dbReference type="PATRIC" id="fig|1603606.3.peg.961"/>
<dbReference type="OrthoDB" id="5522159at2"/>
<gene>
    <name evidence="1" type="ORF">DSOUD_0876</name>
</gene>
<dbReference type="EMBL" id="CP010802">
    <property type="protein sequence ID" value="ALC15663.1"/>
    <property type="molecule type" value="Genomic_DNA"/>
</dbReference>
<evidence type="ECO:0000313" key="1">
    <source>
        <dbReference type="EMBL" id="ALC15663.1"/>
    </source>
</evidence>
<name>A0A0M3QF90_9BACT</name>
<dbReference type="RefSeq" id="WP_053549850.1">
    <property type="nucleotide sequence ID" value="NZ_CP010802.1"/>
</dbReference>
<organism evidence="1 2">
    <name type="scientific">Desulfuromonas soudanensis</name>
    <dbReference type="NCBI Taxonomy" id="1603606"/>
    <lineage>
        <taxon>Bacteria</taxon>
        <taxon>Pseudomonadati</taxon>
        <taxon>Thermodesulfobacteriota</taxon>
        <taxon>Desulfuromonadia</taxon>
        <taxon>Desulfuromonadales</taxon>
        <taxon>Desulfuromonadaceae</taxon>
        <taxon>Desulfuromonas</taxon>
    </lineage>
</organism>
<dbReference type="AlphaFoldDB" id="A0A0M3QF90"/>